<evidence type="ECO:0000256" key="5">
    <source>
        <dbReference type="ARBA" id="ARBA00023015"/>
    </source>
</evidence>
<keyword evidence="1" id="KW-0597">Phosphoprotein</keyword>
<dbReference type="GO" id="GO:0005829">
    <property type="term" value="C:cytosol"/>
    <property type="evidence" value="ECO:0007669"/>
    <property type="project" value="TreeGrafter"/>
</dbReference>
<evidence type="ECO:0000256" key="8">
    <source>
        <dbReference type="PROSITE-ProRule" id="PRU00169"/>
    </source>
</evidence>
<dbReference type="AlphaFoldDB" id="A0A1M4SA48"/>
<dbReference type="Gene3D" id="3.40.50.2300">
    <property type="match status" value="1"/>
</dbReference>
<evidence type="ECO:0000256" key="1">
    <source>
        <dbReference type="ARBA" id="ARBA00022553"/>
    </source>
</evidence>
<dbReference type="Pfam" id="PF00072">
    <property type="entry name" value="Response_reg"/>
    <property type="match status" value="1"/>
</dbReference>
<protein>
    <submittedName>
        <fullName evidence="11">Tetratricopeptide repeat-containing protein</fullName>
    </submittedName>
</protein>
<dbReference type="PANTHER" id="PTHR48111:SF1">
    <property type="entry name" value="TWO-COMPONENT RESPONSE REGULATOR ORR33"/>
    <property type="match status" value="1"/>
</dbReference>
<evidence type="ECO:0000256" key="9">
    <source>
        <dbReference type="PROSITE-ProRule" id="PRU00339"/>
    </source>
</evidence>
<dbReference type="GO" id="GO:0000976">
    <property type="term" value="F:transcription cis-regulatory region binding"/>
    <property type="evidence" value="ECO:0007669"/>
    <property type="project" value="TreeGrafter"/>
</dbReference>
<dbReference type="SUPFAM" id="SSF52172">
    <property type="entry name" value="CheY-like"/>
    <property type="match status" value="1"/>
</dbReference>
<dbReference type="InterPro" id="IPR019734">
    <property type="entry name" value="TPR_rpt"/>
</dbReference>
<keyword evidence="4" id="KW-0902">Two-component regulatory system</keyword>
<dbReference type="Gene3D" id="1.25.40.10">
    <property type="entry name" value="Tetratricopeptide repeat domain"/>
    <property type="match status" value="1"/>
</dbReference>
<evidence type="ECO:0000256" key="6">
    <source>
        <dbReference type="ARBA" id="ARBA00023125"/>
    </source>
</evidence>
<proteinExistence type="predicted"/>
<evidence type="ECO:0000256" key="3">
    <source>
        <dbReference type="ARBA" id="ARBA00022803"/>
    </source>
</evidence>
<dbReference type="InterPro" id="IPR039420">
    <property type="entry name" value="WalR-like"/>
</dbReference>
<evidence type="ECO:0000256" key="7">
    <source>
        <dbReference type="ARBA" id="ARBA00023163"/>
    </source>
</evidence>
<keyword evidence="7" id="KW-0804">Transcription</keyword>
<dbReference type="InterPro" id="IPR013105">
    <property type="entry name" value="TPR_2"/>
</dbReference>
<keyword evidence="5" id="KW-0805">Transcription regulation</keyword>
<dbReference type="GO" id="GO:0000156">
    <property type="term" value="F:phosphorelay response regulator activity"/>
    <property type="evidence" value="ECO:0007669"/>
    <property type="project" value="TreeGrafter"/>
</dbReference>
<dbReference type="GO" id="GO:0032993">
    <property type="term" value="C:protein-DNA complex"/>
    <property type="evidence" value="ECO:0007669"/>
    <property type="project" value="TreeGrafter"/>
</dbReference>
<dbReference type="InterPro" id="IPR011990">
    <property type="entry name" value="TPR-like_helical_dom_sf"/>
</dbReference>
<dbReference type="GO" id="GO:0006355">
    <property type="term" value="P:regulation of DNA-templated transcription"/>
    <property type="evidence" value="ECO:0007669"/>
    <property type="project" value="TreeGrafter"/>
</dbReference>
<dbReference type="SMART" id="SM00448">
    <property type="entry name" value="REC"/>
    <property type="match status" value="1"/>
</dbReference>
<dbReference type="STRING" id="1121391.SAMN02745206_00035"/>
<evidence type="ECO:0000313" key="11">
    <source>
        <dbReference type="EMBL" id="SHE29070.1"/>
    </source>
</evidence>
<evidence type="ECO:0000256" key="2">
    <source>
        <dbReference type="ARBA" id="ARBA00022737"/>
    </source>
</evidence>
<accession>A0A1M4SA48</accession>
<comment type="caution">
    <text evidence="8">Lacks conserved residue(s) required for the propagation of feature annotation.</text>
</comment>
<keyword evidence="3 9" id="KW-0802">TPR repeat</keyword>
<evidence type="ECO:0000256" key="4">
    <source>
        <dbReference type="ARBA" id="ARBA00023012"/>
    </source>
</evidence>
<reference evidence="12" key="1">
    <citation type="submission" date="2016-11" db="EMBL/GenBank/DDBJ databases">
        <authorList>
            <person name="Varghese N."/>
            <person name="Submissions S."/>
        </authorList>
    </citation>
    <scope>NUCLEOTIDE SEQUENCE [LARGE SCALE GENOMIC DNA]</scope>
    <source>
        <strain evidence="12">DSM 9756</strain>
    </source>
</reference>
<dbReference type="Pfam" id="PF07719">
    <property type="entry name" value="TPR_2"/>
    <property type="match status" value="1"/>
</dbReference>
<sequence length="379" mass="42911">MNEDVKPKNINILLVIGSAQIRRLCKAALRGLGYRYIHAAENGAEALQWLESGEPVDLVITGLRMARQDGFDLLERIRSNPKTENLPVILISGKATEQLVAQAIESDADGYLLLPFSPAELDRRIEELMELRLKPSLYHQLLISGRTTLEDSPSESLMWFREAVQENPANPIGYYWLGRALERSDSLGEAEEAYLKAIELNPLHVKSMERLREIYRAERRLRDLFLVLKNLNRVRPDRLDIKMELGPLALEMGEVDIGLACFESVVGMCRDRPRELLEALISFSRFEPFREDIARIAQGLFLRMLDKDPPAAVSAATILVMCGQGSRVRDGLMKLLRRSRDLGTPLAIKIHLLLAQIYEEAGVPRLAREHRETAKLLGK</sequence>
<dbReference type="PROSITE" id="PS50005">
    <property type="entry name" value="TPR"/>
    <property type="match status" value="1"/>
</dbReference>
<gene>
    <name evidence="11" type="ORF">SAMN02745206_00035</name>
</gene>
<feature type="repeat" description="TPR" evidence="9">
    <location>
        <begin position="171"/>
        <end position="204"/>
    </location>
</feature>
<keyword evidence="2" id="KW-0677">Repeat</keyword>
<keyword evidence="6" id="KW-0238">DNA-binding</keyword>
<dbReference type="RefSeq" id="WP_178371852.1">
    <property type="nucleotide sequence ID" value="NZ_FQVB01000003.1"/>
</dbReference>
<keyword evidence="12" id="KW-1185">Reference proteome</keyword>
<dbReference type="PROSITE" id="PS50110">
    <property type="entry name" value="RESPONSE_REGULATORY"/>
    <property type="match status" value="1"/>
</dbReference>
<dbReference type="SUPFAM" id="SSF48452">
    <property type="entry name" value="TPR-like"/>
    <property type="match status" value="1"/>
</dbReference>
<evidence type="ECO:0000313" key="12">
    <source>
        <dbReference type="Proteomes" id="UP000184076"/>
    </source>
</evidence>
<organism evidence="11 12">
    <name type="scientific">Desulfacinum infernum DSM 9756</name>
    <dbReference type="NCBI Taxonomy" id="1121391"/>
    <lineage>
        <taxon>Bacteria</taxon>
        <taxon>Pseudomonadati</taxon>
        <taxon>Thermodesulfobacteriota</taxon>
        <taxon>Syntrophobacteria</taxon>
        <taxon>Syntrophobacterales</taxon>
        <taxon>Syntrophobacteraceae</taxon>
        <taxon>Desulfacinum</taxon>
    </lineage>
</organism>
<dbReference type="InterPro" id="IPR011006">
    <property type="entry name" value="CheY-like_superfamily"/>
</dbReference>
<feature type="domain" description="Response regulatory" evidence="10">
    <location>
        <begin position="11"/>
        <end position="129"/>
    </location>
</feature>
<name>A0A1M4SA48_9BACT</name>
<dbReference type="EMBL" id="FQVB01000003">
    <property type="protein sequence ID" value="SHE29070.1"/>
    <property type="molecule type" value="Genomic_DNA"/>
</dbReference>
<dbReference type="PANTHER" id="PTHR48111">
    <property type="entry name" value="REGULATOR OF RPOS"/>
    <property type="match status" value="1"/>
</dbReference>
<dbReference type="Proteomes" id="UP000184076">
    <property type="component" value="Unassembled WGS sequence"/>
</dbReference>
<dbReference type="InterPro" id="IPR001789">
    <property type="entry name" value="Sig_transdc_resp-reg_receiver"/>
</dbReference>
<evidence type="ECO:0000259" key="10">
    <source>
        <dbReference type="PROSITE" id="PS50110"/>
    </source>
</evidence>